<organism evidence="5 6">
    <name type="scientific">Cannabis sativa</name>
    <name type="common">Hemp</name>
    <name type="synonym">Marijuana</name>
    <dbReference type="NCBI Taxonomy" id="3483"/>
    <lineage>
        <taxon>Eukaryota</taxon>
        <taxon>Viridiplantae</taxon>
        <taxon>Streptophyta</taxon>
        <taxon>Embryophyta</taxon>
        <taxon>Tracheophyta</taxon>
        <taxon>Spermatophyta</taxon>
        <taxon>Magnoliopsida</taxon>
        <taxon>eudicotyledons</taxon>
        <taxon>Gunneridae</taxon>
        <taxon>Pentapetalae</taxon>
        <taxon>rosids</taxon>
        <taxon>fabids</taxon>
        <taxon>Rosales</taxon>
        <taxon>Cannabaceae</taxon>
        <taxon>Cannabis</taxon>
    </lineage>
</organism>
<dbReference type="PANTHER" id="PTHR31623:SF20">
    <property type="entry name" value="VINORINE SYNTHASE-LIKE"/>
    <property type="match status" value="1"/>
</dbReference>
<dbReference type="PANTHER" id="PTHR31623">
    <property type="entry name" value="F21J9.9"/>
    <property type="match status" value="1"/>
</dbReference>
<sequence length="434" mass="49235">MELNIVSRELITPSSQTHHLEPYKLCLIDQISPKYYFPVILFYSNSDAKLFDLSKTLTQMKISLSETLNLYYPLSGRAKDDQYIDDFQAGVPFFEAKINWQMSEFFQREIEFHNQLLPFQPFGKTPNNNIPPIAFQVNIFACGGIALGIVFYHMIMDAATMSNFLKSWAAFSSGSTNKVINPNLVEGTILFPPKEIDFLNNYTSVVNRFFFNEGEYTAKRFVFAIESIQTLIEMAKSKHVPNPTRNLAVTCFIWKHIMAAYWADSEPNDLITACQVMNIRPRMKSRHNGDSLDGVVGNLVGHAGSVFDPNNDHQNVKNSSDIKLSDLVRRLKEAMEGFEDYFLCQVKKGGEEASSEMLEQVGNLSLLDKLGKPNHFISFTNWKGFFKEVDFGFGKSFKVEPILGKIMSNQCGNMVILVDADRWGKGSMEMTSVI</sequence>
<keyword evidence="3" id="KW-0012">Acyltransferase</keyword>
<dbReference type="Proteomes" id="UP000525078">
    <property type="component" value="Unassembled WGS sequence"/>
</dbReference>
<keyword evidence="4" id="KW-0472">Membrane</keyword>
<feature type="transmembrane region" description="Helical" evidence="4">
    <location>
        <begin position="133"/>
        <end position="155"/>
    </location>
</feature>
<accession>A0A7J6G8J1</accession>
<dbReference type="Gene3D" id="3.30.559.10">
    <property type="entry name" value="Chloramphenicol acetyltransferase-like domain"/>
    <property type="match status" value="2"/>
</dbReference>
<keyword evidence="4" id="KW-0812">Transmembrane</keyword>
<evidence type="ECO:0000256" key="1">
    <source>
        <dbReference type="ARBA" id="ARBA00009861"/>
    </source>
</evidence>
<evidence type="ECO:0000313" key="6">
    <source>
        <dbReference type="Proteomes" id="UP000525078"/>
    </source>
</evidence>
<name>A0A7J6G8J1_CANSA</name>
<proteinExistence type="inferred from homology"/>
<protein>
    <submittedName>
        <fullName evidence="5">Uncharacterized protein</fullName>
    </submittedName>
</protein>
<dbReference type="Pfam" id="PF02458">
    <property type="entry name" value="Transferase"/>
    <property type="match status" value="1"/>
</dbReference>
<evidence type="ECO:0000256" key="3">
    <source>
        <dbReference type="ARBA" id="ARBA00023315"/>
    </source>
</evidence>
<reference evidence="5 6" key="1">
    <citation type="journal article" date="2020" name="bioRxiv">
        <title>Sequence and annotation of 42 cannabis genomes reveals extensive copy number variation in cannabinoid synthesis and pathogen resistance genes.</title>
        <authorList>
            <person name="Mckernan K.J."/>
            <person name="Helbert Y."/>
            <person name="Kane L.T."/>
            <person name="Ebling H."/>
            <person name="Zhang L."/>
            <person name="Liu B."/>
            <person name="Eaton Z."/>
            <person name="Mclaughlin S."/>
            <person name="Kingan S."/>
            <person name="Baybayan P."/>
            <person name="Concepcion G."/>
            <person name="Jordan M."/>
            <person name="Riva A."/>
            <person name="Barbazuk W."/>
            <person name="Harkins T."/>
        </authorList>
    </citation>
    <scope>NUCLEOTIDE SEQUENCE [LARGE SCALE GENOMIC DNA]</scope>
    <source>
        <strain evidence="6">cv. Jamaican Lion 4</strain>
        <tissue evidence="5">Leaf</tissue>
    </source>
</reference>
<keyword evidence="2" id="KW-0808">Transferase</keyword>
<evidence type="ECO:0000256" key="4">
    <source>
        <dbReference type="SAM" id="Phobius"/>
    </source>
</evidence>
<comment type="similarity">
    <text evidence="1">Belongs to the plant acyltransferase family.</text>
</comment>
<dbReference type="InterPro" id="IPR023213">
    <property type="entry name" value="CAT-like_dom_sf"/>
</dbReference>
<keyword evidence="4" id="KW-1133">Transmembrane helix</keyword>
<dbReference type="GO" id="GO:0016746">
    <property type="term" value="F:acyltransferase activity"/>
    <property type="evidence" value="ECO:0007669"/>
    <property type="project" value="UniProtKB-KW"/>
</dbReference>
<comment type="caution">
    <text evidence="5">The sequence shown here is derived from an EMBL/GenBank/DDBJ whole genome shotgun (WGS) entry which is preliminary data.</text>
</comment>
<evidence type="ECO:0000313" key="5">
    <source>
        <dbReference type="EMBL" id="KAF4379112.1"/>
    </source>
</evidence>
<gene>
    <name evidence="5" type="ORF">F8388_022199</name>
</gene>
<dbReference type="EMBL" id="JAATIP010000070">
    <property type="protein sequence ID" value="KAF4379112.1"/>
    <property type="molecule type" value="Genomic_DNA"/>
</dbReference>
<evidence type="ECO:0000256" key="2">
    <source>
        <dbReference type="ARBA" id="ARBA00022679"/>
    </source>
</evidence>
<dbReference type="AlphaFoldDB" id="A0A7J6G8J1"/>